<dbReference type="InterPro" id="IPR015943">
    <property type="entry name" value="WD40/YVTN_repeat-like_dom_sf"/>
</dbReference>
<dbReference type="VEuPathDB" id="FungiDB:DFL_003243"/>
<evidence type="ECO:0000256" key="3">
    <source>
        <dbReference type="PROSITE-ProRule" id="PRU00221"/>
    </source>
</evidence>
<dbReference type="PROSITE" id="PS50082">
    <property type="entry name" value="WD_REPEATS_2"/>
    <property type="match status" value="2"/>
</dbReference>
<evidence type="ECO:0000313" key="4">
    <source>
        <dbReference type="EMBL" id="RVD84907.1"/>
    </source>
</evidence>
<dbReference type="OrthoDB" id="10262475at2759"/>
<sequence length="373" mass="40480">MLSVPTLEAILNFALPLQIPTTRRQIVPLPTSHNVNLNTFQTDNFEIPTTISDAISSVNYSPSAPTTLLVSSWDQTLRLIDTHAGTNGRELVQIDSSAPILDACFVGQDGTKAVAGGLDQGVKYFDLSRSTQTATLSSHSSAVKSVAYNTDLSTVISGSWDCSLHLHDARTSSQTSSHTLPHKIFSLSTITNKLVVAMASRSIHIYDLRAMSEPLQRRESSLKFMTRTVRCMPNGEGYASSSIEGRVAVEFFDPSKESQSRKYAFKCHRQPEGDVDVVYPVNALAFHPTYGTFASGGGDGVVALWDGVAKRRLKQYPGYPASIAAMGFSNNGRYLAVASCNGFEDGKETAPNPENKLFVREMGENEAKPKSMG</sequence>
<evidence type="ECO:0000256" key="1">
    <source>
        <dbReference type="ARBA" id="ARBA00022574"/>
    </source>
</evidence>
<dbReference type="SUPFAM" id="SSF50978">
    <property type="entry name" value="WD40 repeat-like"/>
    <property type="match status" value="1"/>
</dbReference>
<evidence type="ECO:0000313" key="5">
    <source>
        <dbReference type="Proteomes" id="UP000283090"/>
    </source>
</evidence>
<gene>
    <name evidence="4" type="ORF">DFL_003243</name>
</gene>
<dbReference type="Gene3D" id="2.130.10.10">
    <property type="entry name" value="YVTN repeat-like/Quinoprotein amine dehydrogenase"/>
    <property type="match status" value="1"/>
</dbReference>
<name>A0A437A0W6_ARTFL</name>
<dbReference type="SMART" id="SM00320">
    <property type="entry name" value="WD40"/>
    <property type="match status" value="6"/>
</dbReference>
<dbReference type="RefSeq" id="XP_067490451.1">
    <property type="nucleotide sequence ID" value="XM_067632154.1"/>
</dbReference>
<dbReference type="STRING" id="97331.A0A437A0W6"/>
<evidence type="ECO:0000256" key="2">
    <source>
        <dbReference type="ARBA" id="ARBA00022737"/>
    </source>
</evidence>
<evidence type="ECO:0008006" key="6">
    <source>
        <dbReference type="Google" id="ProtNLM"/>
    </source>
</evidence>
<accession>A0A437A0W6</accession>
<organism evidence="4 5">
    <name type="scientific">Arthrobotrys flagrans</name>
    <name type="common">Nematode-trapping fungus</name>
    <name type="synonym">Trichothecium flagrans</name>
    <dbReference type="NCBI Taxonomy" id="97331"/>
    <lineage>
        <taxon>Eukaryota</taxon>
        <taxon>Fungi</taxon>
        <taxon>Dikarya</taxon>
        <taxon>Ascomycota</taxon>
        <taxon>Pezizomycotina</taxon>
        <taxon>Orbiliomycetes</taxon>
        <taxon>Orbiliales</taxon>
        <taxon>Orbiliaceae</taxon>
        <taxon>Arthrobotrys</taxon>
    </lineage>
</organism>
<comment type="caution">
    <text evidence="4">The sequence shown here is derived from an EMBL/GenBank/DDBJ whole genome shotgun (WGS) entry which is preliminary data.</text>
</comment>
<dbReference type="AlphaFoldDB" id="A0A437A0W6"/>
<feature type="repeat" description="WD" evidence="3">
    <location>
        <begin position="136"/>
        <end position="177"/>
    </location>
</feature>
<protein>
    <recommendedName>
        <fullName evidence="6">Anaphase-promoting complex subunit 4 WD40 domain-containing protein</fullName>
    </recommendedName>
</protein>
<keyword evidence="1 3" id="KW-0853">WD repeat</keyword>
<dbReference type="GeneID" id="93585554"/>
<keyword evidence="5" id="KW-1185">Reference proteome</keyword>
<feature type="repeat" description="WD" evidence="3">
    <location>
        <begin position="281"/>
        <end position="306"/>
    </location>
</feature>
<dbReference type="InterPro" id="IPR036322">
    <property type="entry name" value="WD40_repeat_dom_sf"/>
</dbReference>
<dbReference type="EMBL" id="SAEB01000006">
    <property type="protein sequence ID" value="RVD84907.1"/>
    <property type="molecule type" value="Genomic_DNA"/>
</dbReference>
<proteinExistence type="predicted"/>
<keyword evidence="2" id="KW-0677">Repeat</keyword>
<dbReference type="PANTHER" id="PTHR10971">
    <property type="entry name" value="MRNA EXPORT FACTOR AND BUB3"/>
    <property type="match status" value="1"/>
</dbReference>
<dbReference type="Pfam" id="PF00400">
    <property type="entry name" value="WD40"/>
    <property type="match status" value="3"/>
</dbReference>
<dbReference type="InterPro" id="IPR001680">
    <property type="entry name" value="WD40_rpt"/>
</dbReference>
<dbReference type="Proteomes" id="UP000283090">
    <property type="component" value="Unassembled WGS sequence"/>
</dbReference>
<reference evidence="4 5" key="1">
    <citation type="submission" date="2019-01" db="EMBL/GenBank/DDBJ databases">
        <title>Intercellular communication is required for trap formation in the nematode-trapping fungus Duddingtonia flagrans.</title>
        <authorList>
            <person name="Youssar L."/>
            <person name="Wernet V."/>
            <person name="Hensel N."/>
            <person name="Hildebrandt H.-G."/>
            <person name="Fischer R."/>
        </authorList>
    </citation>
    <scope>NUCLEOTIDE SEQUENCE [LARGE SCALE GENOMIC DNA]</scope>
    <source>
        <strain evidence="4 5">CBS H-5679</strain>
    </source>
</reference>